<evidence type="ECO:0000259" key="1">
    <source>
        <dbReference type="Pfam" id="PF00078"/>
    </source>
</evidence>
<dbReference type="GO" id="GO:0003964">
    <property type="term" value="F:RNA-directed DNA polymerase activity"/>
    <property type="evidence" value="ECO:0007669"/>
    <property type="project" value="UniProtKB-KW"/>
</dbReference>
<dbReference type="InterPro" id="IPR052343">
    <property type="entry name" value="Retrotransposon-Effector_Assoc"/>
</dbReference>
<dbReference type="Pfam" id="PF00078">
    <property type="entry name" value="RVT_1"/>
    <property type="match status" value="1"/>
</dbReference>
<protein>
    <submittedName>
        <fullName evidence="2">RNA-directed DNA polymerase, eukaryota</fullName>
    </submittedName>
</protein>
<dbReference type="CDD" id="cd01650">
    <property type="entry name" value="RT_nLTR_like"/>
    <property type="match status" value="1"/>
</dbReference>
<name>A0ABQ4WTW6_9ASTR</name>
<keyword evidence="2" id="KW-0808">Transferase</keyword>
<evidence type="ECO:0000313" key="3">
    <source>
        <dbReference type="Proteomes" id="UP001151760"/>
    </source>
</evidence>
<accession>A0ABQ4WTW6</accession>
<dbReference type="EMBL" id="BQNB010008930">
    <property type="protein sequence ID" value="GJS56351.1"/>
    <property type="molecule type" value="Genomic_DNA"/>
</dbReference>
<dbReference type="PANTHER" id="PTHR46890">
    <property type="entry name" value="NON-LTR RETROLELEMENT REVERSE TRANSCRIPTASE-LIKE PROTEIN-RELATED"/>
    <property type="match status" value="1"/>
</dbReference>
<dbReference type="PANTHER" id="PTHR46890:SF50">
    <property type="entry name" value="RNA-DIRECTED DNA POLYMERASE, EUKARYOTA, REVERSE TRANSCRIPTASE ZINC-BINDING DOMAIN PROTEIN-RELATED"/>
    <property type="match status" value="1"/>
</dbReference>
<keyword evidence="3" id="KW-1185">Reference proteome</keyword>
<reference evidence="2" key="1">
    <citation type="journal article" date="2022" name="Int. J. Mol. Sci.">
        <title>Draft Genome of Tanacetum Coccineum: Genomic Comparison of Closely Related Tanacetum-Family Plants.</title>
        <authorList>
            <person name="Yamashiro T."/>
            <person name="Shiraishi A."/>
            <person name="Nakayama K."/>
            <person name="Satake H."/>
        </authorList>
    </citation>
    <scope>NUCLEOTIDE SEQUENCE</scope>
</reference>
<keyword evidence="2" id="KW-0695">RNA-directed DNA polymerase</keyword>
<sequence length="296" mass="33704">MQDIKSSDARNSFQKAKIKWAIEGDENSKFFHGIINRKRFTLAIRGIMVDGEWADDPSRVKDEFRAHFADRFQSLTSNRCKLNFVFPNRIDSDRAIELESPVTCDEIRKTVWACGENKSPGPDGFTFEFFRKFWVDIGPDFCAAVVWFFDHCSFARGCNSAFIALIPKVPDPKFVNDFCPISLIGCLYKVITKILAMRLSMVISDLISGVQTAFLPKRQILDGPFIINELLSWCKSKKKQAMVFKVDFAKAYDSIRWDYLDEVLHAFGFGVKWRAWIRGSLSSGMASIVINGSPTS</sequence>
<feature type="domain" description="Reverse transcriptase" evidence="1">
    <location>
        <begin position="175"/>
        <end position="281"/>
    </location>
</feature>
<keyword evidence="2" id="KW-0548">Nucleotidyltransferase</keyword>
<dbReference type="Proteomes" id="UP001151760">
    <property type="component" value="Unassembled WGS sequence"/>
</dbReference>
<comment type="caution">
    <text evidence="2">The sequence shown here is derived from an EMBL/GenBank/DDBJ whole genome shotgun (WGS) entry which is preliminary data.</text>
</comment>
<dbReference type="InterPro" id="IPR000477">
    <property type="entry name" value="RT_dom"/>
</dbReference>
<organism evidence="2 3">
    <name type="scientific">Tanacetum coccineum</name>
    <dbReference type="NCBI Taxonomy" id="301880"/>
    <lineage>
        <taxon>Eukaryota</taxon>
        <taxon>Viridiplantae</taxon>
        <taxon>Streptophyta</taxon>
        <taxon>Embryophyta</taxon>
        <taxon>Tracheophyta</taxon>
        <taxon>Spermatophyta</taxon>
        <taxon>Magnoliopsida</taxon>
        <taxon>eudicotyledons</taxon>
        <taxon>Gunneridae</taxon>
        <taxon>Pentapetalae</taxon>
        <taxon>asterids</taxon>
        <taxon>campanulids</taxon>
        <taxon>Asterales</taxon>
        <taxon>Asteraceae</taxon>
        <taxon>Asteroideae</taxon>
        <taxon>Anthemideae</taxon>
        <taxon>Anthemidinae</taxon>
        <taxon>Tanacetum</taxon>
    </lineage>
</organism>
<proteinExistence type="predicted"/>
<gene>
    <name evidence="2" type="ORF">Tco_0629713</name>
</gene>
<reference evidence="2" key="2">
    <citation type="submission" date="2022-01" db="EMBL/GenBank/DDBJ databases">
        <authorList>
            <person name="Yamashiro T."/>
            <person name="Shiraishi A."/>
            <person name="Satake H."/>
            <person name="Nakayama K."/>
        </authorList>
    </citation>
    <scope>NUCLEOTIDE SEQUENCE</scope>
</reference>
<evidence type="ECO:0000313" key="2">
    <source>
        <dbReference type="EMBL" id="GJS56351.1"/>
    </source>
</evidence>